<dbReference type="GO" id="GO:1990077">
    <property type="term" value="C:primosome complex"/>
    <property type="evidence" value="ECO:0007669"/>
    <property type="project" value="UniProtKB-KW"/>
</dbReference>
<keyword evidence="1" id="KW-0639">Primosome</keyword>
<protein>
    <submittedName>
        <fullName evidence="5">Replicative DNA helicase</fullName>
    </submittedName>
</protein>
<evidence type="ECO:0000256" key="2">
    <source>
        <dbReference type="ARBA" id="ARBA00022705"/>
    </source>
</evidence>
<accession>A0A5C6BDS1</accession>
<dbReference type="InterPro" id="IPR036185">
    <property type="entry name" value="DNA_heli_DnaB-like_N_sf"/>
</dbReference>
<dbReference type="Gene3D" id="3.40.50.300">
    <property type="entry name" value="P-loop containing nucleotide triphosphate hydrolases"/>
    <property type="match status" value="1"/>
</dbReference>
<dbReference type="GO" id="GO:0005829">
    <property type="term" value="C:cytosol"/>
    <property type="evidence" value="ECO:0007669"/>
    <property type="project" value="TreeGrafter"/>
</dbReference>
<dbReference type="InterPro" id="IPR027417">
    <property type="entry name" value="P-loop_NTPase"/>
</dbReference>
<dbReference type="PANTHER" id="PTHR30153:SF2">
    <property type="entry name" value="REPLICATIVE DNA HELICASE"/>
    <property type="match status" value="1"/>
</dbReference>
<dbReference type="RefSeq" id="WP_197532715.1">
    <property type="nucleotide sequence ID" value="NZ_SJPP01000002.1"/>
</dbReference>
<dbReference type="InterPro" id="IPR007693">
    <property type="entry name" value="DNA_helicase_DnaB-like_N"/>
</dbReference>
<dbReference type="Proteomes" id="UP000320735">
    <property type="component" value="Unassembled WGS sequence"/>
</dbReference>
<keyword evidence="3" id="KW-0238">DNA-binding</keyword>
<evidence type="ECO:0000256" key="1">
    <source>
        <dbReference type="ARBA" id="ARBA00022515"/>
    </source>
</evidence>
<comment type="caution">
    <text evidence="5">The sequence shown here is derived from an EMBL/GenBank/DDBJ whole genome shotgun (WGS) entry which is preliminary data.</text>
</comment>
<keyword evidence="6" id="KW-1185">Reference proteome</keyword>
<name>A0A5C6BDS1_9PLAN</name>
<dbReference type="GO" id="GO:0005524">
    <property type="term" value="F:ATP binding"/>
    <property type="evidence" value="ECO:0007669"/>
    <property type="project" value="InterPro"/>
</dbReference>
<dbReference type="Pfam" id="PF00772">
    <property type="entry name" value="DnaB"/>
    <property type="match status" value="1"/>
</dbReference>
<keyword evidence="2" id="KW-0235">DNA replication</keyword>
<gene>
    <name evidence="5" type="ORF">CA54_46810</name>
</gene>
<feature type="domain" description="AAA+ ATPase" evidence="4">
    <location>
        <begin position="179"/>
        <end position="357"/>
    </location>
</feature>
<evidence type="ECO:0000259" key="4">
    <source>
        <dbReference type="SMART" id="SM00382"/>
    </source>
</evidence>
<evidence type="ECO:0000256" key="3">
    <source>
        <dbReference type="ARBA" id="ARBA00023125"/>
    </source>
</evidence>
<keyword evidence="5" id="KW-0347">Helicase</keyword>
<sequence>MQRRAKSLVGQQADVELHLIGCLLLNEQRIDTVRNLVGSGDFASSTCEAIYRTACQLRGEGQPVNPLAIGTALGQQQCSELNIISTLAEALEAVPHDTHTDYYAGLVREYGTRRALQSKLLDKAGLVTDCSQPLDPAKLNFEDYATFRLNGASSGLKTKTLGSVEPTETAWLWPGRIPLGSLTLFSGEPGIGKTFAAADFAARVAMGWSWPDGSPGGEPRDVVFLSAEDNEETLSRRFEMLSCDRERIHILDSGIEEFIDGKFRDRFLNLQTDIGHLEELFERVPAAGLLILDTAADFMGNANQNRNDEVRAVYTPLARLAKRQNIAVLLLAHFNKNTATTQAIYRGMGSLAFVALARVSWGLFRDPEQKQRILFSQVKNNLGPPQPALAFEIVEPGLPAWEPDPVEVDSDQLLAERKPAPAKKSQRSRAKEWLTEQLAQHPVSVVTLRERAAGVNISWRTIERASSDLQVQKYKFGAGEEQAWMWTLEELRSF</sequence>
<dbReference type="SUPFAM" id="SSF48024">
    <property type="entry name" value="N-terminal domain of DnaB helicase"/>
    <property type="match status" value="1"/>
</dbReference>
<proteinExistence type="predicted"/>
<dbReference type="AlphaFoldDB" id="A0A5C6BDS1"/>
<dbReference type="GO" id="GO:0003678">
    <property type="term" value="F:DNA helicase activity"/>
    <property type="evidence" value="ECO:0007669"/>
    <property type="project" value="InterPro"/>
</dbReference>
<keyword evidence="5" id="KW-0547">Nucleotide-binding</keyword>
<dbReference type="InterPro" id="IPR003593">
    <property type="entry name" value="AAA+_ATPase"/>
</dbReference>
<dbReference type="SMART" id="SM00382">
    <property type="entry name" value="AAA"/>
    <property type="match status" value="1"/>
</dbReference>
<dbReference type="GO" id="GO:0003677">
    <property type="term" value="F:DNA binding"/>
    <property type="evidence" value="ECO:0007669"/>
    <property type="project" value="UniProtKB-KW"/>
</dbReference>
<evidence type="ECO:0000313" key="6">
    <source>
        <dbReference type="Proteomes" id="UP000320735"/>
    </source>
</evidence>
<dbReference type="GO" id="GO:0006269">
    <property type="term" value="P:DNA replication, synthesis of primer"/>
    <property type="evidence" value="ECO:0007669"/>
    <property type="project" value="UniProtKB-KW"/>
</dbReference>
<dbReference type="SUPFAM" id="SSF52540">
    <property type="entry name" value="P-loop containing nucleoside triphosphate hydrolases"/>
    <property type="match status" value="1"/>
</dbReference>
<dbReference type="EMBL" id="SJPP01000002">
    <property type="protein sequence ID" value="TWU09439.1"/>
    <property type="molecule type" value="Genomic_DNA"/>
</dbReference>
<organism evidence="5 6">
    <name type="scientific">Symmachiella macrocystis</name>
    <dbReference type="NCBI Taxonomy" id="2527985"/>
    <lineage>
        <taxon>Bacteria</taxon>
        <taxon>Pseudomonadati</taxon>
        <taxon>Planctomycetota</taxon>
        <taxon>Planctomycetia</taxon>
        <taxon>Planctomycetales</taxon>
        <taxon>Planctomycetaceae</taxon>
        <taxon>Symmachiella</taxon>
    </lineage>
</organism>
<keyword evidence="5" id="KW-0067">ATP-binding</keyword>
<evidence type="ECO:0000313" key="5">
    <source>
        <dbReference type="EMBL" id="TWU09439.1"/>
    </source>
</evidence>
<dbReference type="Gene3D" id="1.10.860.10">
    <property type="entry name" value="DNAb Helicase, Chain A"/>
    <property type="match status" value="1"/>
</dbReference>
<dbReference type="Pfam" id="PF13481">
    <property type="entry name" value="AAA_25"/>
    <property type="match status" value="1"/>
</dbReference>
<reference evidence="5 6" key="1">
    <citation type="submission" date="2019-02" db="EMBL/GenBank/DDBJ databases">
        <title>Deep-cultivation of Planctomycetes and their phenomic and genomic characterization uncovers novel biology.</title>
        <authorList>
            <person name="Wiegand S."/>
            <person name="Jogler M."/>
            <person name="Boedeker C."/>
            <person name="Pinto D."/>
            <person name="Vollmers J."/>
            <person name="Rivas-Marin E."/>
            <person name="Kohn T."/>
            <person name="Peeters S.H."/>
            <person name="Heuer A."/>
            <person name="Rast P."/>
            <person name="Oberbeckmann S."/>
            <person name="Bunk B."/>
            <person name="Jeske O."/>
            <person name="Meyerdierks A."/>
            <person name="Storesund J.E."/>
            <person name="Kallscheuer N."/>
            <person name="Luecker S."/>
            <person name="Lage O.M."/>
            <person name="Pohl T."/>
            <person name="Merkel B.J."/>
            <person name="Hornburger P."/>
            <person name="Mueller R.-W."/>
            <person name="Bruemmer F."/>
            <person name="Labrenz M."/>
            <person name="Spormann A.M."/>
            <person name="Op Den Camp H."/>
            <person name="Overmann J."/>
            <person name="Amann R."/>
            <person name="Jetten M.S.M."/>
            <person name="Mascher T."/>
            <person name="Medema M.H."/>
            <person name="Devos D.P."/>
            <person name="Kaster A.-K."/>
            <person name="Ovreas L."/>
            <person name="Rohde M."/>
            <person name="Galperin M.Y."/>
            <person name="Jogler C."/>
        </authorList>
    </citation>
    <scope>NUCLEOTIDE SEQUENCE [LARGE SCALE GENOMIC DNA]</scope>
    <source>
        <strain evidence="5 6">CA54</strain>
    </source>
</reference>
<dbReference type="InterPro" id="IPR016136">
    <property type="entry name" value="DNA_helicase_N/primase_C"/>
</dbReference>
<dbReference type="PANTHER" id="PTHR30153">
    <property type="entry name" value="REPLICATIVE DNA HELICASE DNAB"/>
    <property type="match status" value="1"/>
</dbReference>
<keyword evidence="5" id="KW-0378">Hydrolase</keyword>